<protein>
    <submittedName>
        <fullName evidence="1">Uncharacterized protein</fullName>
    </submittedName>
</protein>
<reference evidence="1" key="2">
    <citation type="submission" date="2020-09" db="EMBL/GenBank/DDBJ databases">
        <authorList>
            <person name="Sun Q."/>
            <person name="Kim S."/>
        </authorList>
    </citation>
    <scope>NUCLEOTIDE SEQUENCE</scope>
    <source>
        <strain evidence="1">KCTC 23310</strain>
    </source>
</reference>
<dbReference type="EMBL" id="BMYJ01000003">
    <property type="protein sequence ID" value="GHC50598.1"/>
    <property type="molecule type" value="Genomic_DNA"/>
</dbReference>
<evidence type="ECO:0000313" key="1">
    <source>
        <dbReference type="EMBL" id="GHC50598.1"/>
    </source>
</evidence>
<dbReference type="Proteomes" id="UP000638981">
    <property type="component" value="Unassembled WGS sequence"/>
</dbReference>
<accession>A0A918TK26</accession>
<sequence>MRDRVRPGLLPEAHRLKVQEFAVSHFGKQELIYSKIRIPHPNDDDDLFEGILLTLHHRVPMPEFHLVARALPDKRWSGLETVNTFYHHQANLQLWPNHLLYVSHRTDPSHSLLSSILDRHFRIANQFDPTARLLSSICDGHQTQLAIRCNYGFSRVGGLVLASQRLEAQVKSLMHDFSIIYASLGLLLEAESLIASKTAD</sequence>
<comment type="caution">
    <text evidence="1">The sequence shown here is derived from an EMBL/GenBank/DDBJ whole genome shotgun (WGS) entry which is preliminary data.</text>
</comment>
<reference evidence="1" key="1">
    <citation type="journal article" date="2014" name="Int. J. Syst. Evol. Microbiol.">
        <title>Complete genome sequence of Corynebacterium casei LMG S-19264T (=DSM 44701T), isolated from a smear-ripened cheese.</title>
        <authorList>
            <consortium name="US DOE Joint Genome Institute (JGI-PGF)"/>
            <person name="Walter F."/>
            <person name="Albersmeier A."/>
            <person name="Kalinowski J."/>
            <person name="Ruckert C."/>
        </authorList>
    </citation>
    <scope>NUCLEOTIDE SEQUENCE</scope>
    <source>
        <strain evidence="1">KCTC 23310</strain>
    </source>
</reference>
<proteinExistence type="predicted"/>
<name>A0A918TK26_9RHOB</name>
<organism evidence="1 2">
    <name type="scientific">Neogemmobacter tilapiae</name>
    <dbReference type="NCBI Taxonomy" id="875041"/>
    <lineage>
        <taxon>Bacteria</taxon>
        <taxon>Pseudomonadati</taxon>
        <taxon>Pseudomonadota</taxon>
        <taxon>Alphaproteobacteria</taxon>
        <taxon>Rhodobacterales</taxon>
        <taxon>Paracoccaceae</taxon>
        <taxon>Neogemmobacter</taxon>
    </lineage>
</organism>
<keyword evidence="2" id="KW-1185">Reference proteome</keyword>
<dbReference type="AlphaFoldDB" id="A0A918TK26"/>
<gene>
    <name evidence="1" type="ORF">GCM10007315_11180</name>
</gene>
<evidence type="ECO:0000313" key="2">
    <source>
        <dbReference type="Proteomes" id="UP000638981"/>
    </source>
</evidence>